<evidence type="ECO:0000259" key="7">
    <source>
        <dbReference type="PROSITE" id="PS50016"/>
    </source>
</evidence>
<keyword evidence="5" id="KW-0175">Coiled coil</keyword>
<feature type="compositionally biased region" description="Basic and acidic residues" evidence="6">
    <location>
        <begin position="377"/>
        <end position="389"/>
    </location>
</feature>
<evidence type="ECO:0000256" key="4">
    <source>
        <dbReference type="PROSITE-ProRule" id="PRU00146"/>
    </source>
</evidence>
<feature type="region of interest" description="Disordered" evidence="6">
    <location>
        <begin position="255"/>
        <end position="284"/>
    </location>
</feature>
<keyword evidence="9" id="KW-1185">Reference proteome</keyword>
<feature type="region of interest" description="Disordered" evidence="6">
    <location>
        <begin position="159"/>
        <end position="178"/>
    </location>
</feature>
<dbReference type="EMBL" id="JAPDRK010000024">
    <property type="protein sequence ID" value="KAJ9602970.1"/>
    <property type="molecule type" value="Genomic_DNA"/>
</dbReference>
<dbReference type="PROSITE" id="PS01359">
    <property type="entry name" value="ZF_PHD_1"/>
    <property type="match status" value="1"/>
</dbReference>
<keyword evidence="1" id="KW-0479">Metal-binding</keyword>
<evidence type="ECO:0000256" key="2">
    <source>
        <dbReference type="ARBA" id="ARBA00022771"/>
    </source>
</evidence>
<evidence type="ECO:0000256" key="1">
    <source>
        <dbReference type="ARBA" id="ARBA00022723"/>
    </source>
</evidence>
<dbReference type="GO" id="GO:0008270">
    <property type="term" value="F:zinc ion binding"/>
    <property type="evidence" value="ECO:0007669"/>
    <property type="project" value="UniProtKB-KW"/>
</dbReference>
<feature type="region of interest" description="Disordered" evidence="6">
    <location>
        <begin position="1"/>
        <end position="62"/>
    </location>
</feature>
<proteinExistence type="predicted"/>
<dbReference type="InterPro" id="IPR019786">
    <property type="entry name" value="Zinc_finger_PHD-type_CS"/>
</dbReference>
<dbReference type="InterPro" id="IPR011011">
    <property type="entry name" value="Znf_FYVE_PHD"/>
</dbReference>
<dbReference type="SMART" id="SM00249">
    <property type="entry name" value="PHD"/>
    <property type="match status" value="1"/>
</dbReference>
<dbReference type="Gene3D" id="3.30.40.10">
    <property type="entry name" value="Zinc/RING finger domain, C3HC4 (zinc finger)"/>
    <property type="match status" value="1"/>
</dbReference>
<feature type="compositionally biased region" description="Basic residues" evidence="6">
    <location>
        <begin position="8"/>
        <end position="17"/>
    </location>
</feature>
<keyword evidence="2 4" id="KW-0863">Zinc-finger</keyword>
<keyword evidence="3" id="KW-0862">Zinc</keyword>
<sequence length="406" mass="44817">MSPDSTARRGRPSKRRKFDVDPHEPARSDSPKVVAEQAPGSSLSATPAQEAQPVVRPPDAPFRPGQIELWVCRDGEGKKQLTSEMVPGCRHWRMGDPNVPYCFECKKEEDVLGCRTCKRSYHAACLGDHAPAEPTSTNIFYCPVCVERGWDVQPPADILPLTPASSREPSPKPPSSWAEHALNSRLELDLIQLGRKGREAKAGQHNDGNSVQRSFIAVNKPTTGPITTRPADVASTARAETPAAAFMRTYDLQPPAATSTGRQVGNMERPAGVARPGNRSKSRYQTMPDEVDQALTVIYRELEGVTALRQDLAALQDRVKAAEQARKILEGQLALQRTGHEAIARRDAEIESLKRQLIESRTAHDSVMQENNQLKQRMQDEETTNKEGLEEMQALKASLRRLLGEG</sequence>
<feature type="compositionally biased region" description="Basic and acidic residues" evidence="6">
    <location>
        <begin position="18"/>
        <end position="30"/>
    </location>
</feature>
<evidence type="ECO:0000313" key="9">
    <source>
        <dbReference type="Proteomes" id="UP001172673"/>
    </source>
</evidence>
<evidence type="ECO:0000256" key="3">
    <source>
        <dbReference type="ARBA" id="ARBA00022833"/>
    </source>
</evidence>
<feature type="domain" description="PHD-type" evidence="7">
    <location>
        <begin position="99"/>
        <end position="148"/>
    </location>
</feature>
<dbReference type="PROSITE" id="PS50016">
    <property type="entry name" value="ZF_PHD_2"/>
    <property type="match status" value="1"/>
</dbReference>
<accession>A0AA38WXJ8</accession>
<feature type="coiled-coil region" evidence="5">
    <location>
        <begin position="305"/>
        <end position="332"/>
    </location>
</feature>
<protein>
    <recommendedName>
        <fullName evidence="7">PHD-type domain-containing protein</fullName>
    </recommendedName>
</protein>
<evidence type="ECO:0000256" key="5">
    <source>
        <dbReference type="SAM" id="Coils"/>
    </source>
</evidence>
<organism evidence="8 9">
    <name type="scientific">Cladophialophora chaetospira</name>
    <dbReference type="NCBI Taxonomy" id="386627"/>
    <lineage>
        <taxon>Eukaryota</taxon>
        <taxon>Fungi</taxon>
        <taxon>Dikarya</taxon>
        <taxon>Ascomycota</taxon>
        <taxon>Pezizomycotina</taxon>
        <taxon>Eurotiomycetes</taxon>
        <taxon>Chaetothyriomycetidae</taxon>
        <taxon>Chaetothyriales</taxon>
        <taxon>Herpotrichiellaceae</taxon>
        <taxon>Cladophialophora</taxon>
    </lineage>
</organism>
<name>A0AA38WXJ8_9EURO</name>
<evidence type="ECO:0000313" key="8">
    <source>
        <dbReference type="EMBL" id="KAJ9602970.1"/>
    </source>
</evidence>
<comment type="caution">
    <text evidence="8">The sequence shown here is derived from an EMBL/GenBank/DDBJ whole genome shotgun (WGS) entry which is preliminary data.</text>
</comment>
<gene>
    <name evidence="8" type="ORF">H2200_012750</name>
</gene>
<dbReference type="AlphaFoldDB" id="A0AA38WXJ8"/>
<dbReference type="InterPro" id="IPR013083">
    <property type="entry name" value="Znf_RING/FYVE/PHD"/>
</dbReference>
<evidence type="ECO:0000256" key="6">
    <source>
        <dbReference type="SAM" id="MobiDB-lite"/>
    </source>
</evidence>
<dbReference type="InterPro" id="IPR019787">
    <property type="entry name" value="Znf_PHD-finger"/>
</dbReference>
<feature type="region of interest" description="Disordered" evidence="6">
    <location>
        <begin position="361"/>
        <end position="389"/>
    </location>
</feature>
<dbReference type="Proteomes" id="UP001172673">
    <property type="component" value="Unassembled WGS sequence"/>
</dbReference>
<dbReference type="InterPro" id="IPR001965">
    <property type="entry name" value="Znf_PHD"/>
</dbReference>
<feature type="compositionally biased region" description="Polar residues" evidence="6">
    <location>
        <begin position="39"/>
        <end position="49"/>
    </location>
</feature>
<dbReference type="SUPFAM" id="SSF57903">
    <property type="entry name" value="FYVE/PHD zinc finger"/>
    <property type="match status" value="1"/>
</dbReference>
<reference evidence="8" key="1">
    <citation type="submission" date="2022-10" db="EMBL/GenBank/DDBJ databases">
        <title>Culturing micro-colonial fungi from biological soil crusts in the Mojave desert and describing Neophaeococcomyces mojavensis, and introducing the new genera and species Taxawa tesnikishii.</title>
        <authorList>
            <person name="Kurbessoian T."/>
            <person name="Stajich J.E."/>
        </authorList>
    </citation>
    <scope>NUCLEOTIDE SEQUENCE</scope>
    <source>
        <strain evidence="8">TK_41</strain>
    </source>
</reference>
<dbReference type="Pfam" id="PF00628">
    <property type="entry name" value="PHD"/>
    <property type="match status" value="1"/>
</dbReference>